<evidence type="ECO:0000313" key="2">
    <source>
        <dbReference type="EMBL" id="GJN16843.1"/>
    </source>
</evidence>
<accession>A0AAV5E0L6</accession>
<protein>
    <recommendedName>
        <fullName evidence="1">F-box domain-containing protein</fullName>
    </recommendedName>
</protein>
<organism evidence="2 3">
    <name type="scientific">Eleusine coracana subsp. coracana</name>
    <dbReference type="NCBI Taxonomy" id="191504"/>
    <lineage>
        <taxon>Eukaryota</taxon>
        <taxon>Viridiplantae</taxon>
        <taxon>Streptophyta</taxon>
        <taxon>Embryophyta</taxon>
        <taxon>Tracheophyta</taxon>
        <taxon>Spermatophyta</taxon>
        <taxon>Magnoliopsida</taxon>
        <taxon>Liliopsida</taxon>
        <taxon>Poales</taxon>
        <taxon>Poaceae</taxon>
        <taxon>PACMAD clade</taxon>
        <taxon>Chloridoideae</taxon>
        <taxon>Cynodonteae</taxon>
        <taxon>Eleusininae</taxon>
        <taxon>Eleusine</taxon>
    </lineage>
</organism>
<dbReference type="SUPFAM" id="SSF81383">
    <property type="entry name" value="F-box domain"/>
    <property type="match status" value="1"/>
</dbReference>
<dbReference type="SMART" id="SM00256">
    <property type="entry name" value="FBOX"/>
    <property type="match status" value="1"/>
</dbReference>
<evidence type="ECO:0000313" key="3">
    <source>
        <dbReference type="Proteomes" id="UP001054889"/>
    </source>
</evidence>
<dbReference type="EMBL" id="BQKI01000073">
    <property type="protein sequence ID" value="GJN16843.1"/>
    <property type="molecule type" value="Genomic_DNA"/>
</dbReference>
<sequence length="446" mass="50186">MASTEVADLPEDVLFEVFSRVGKMKSLFRCAVTCKRWLSVFTDPEFLRRLWPEEDRGRLLLGFFLDGVQRQGSTLAFVPAPSSPIGYGDCILTPFVPDDHDLFHSVTPLASHRGILLLRFVTRSLTIAVMLLHLPLRITCIDVARILAELTSWWNSALSNKMIMAKTVEALAFHPLHIGHSSWRGILLDAHLQLSHPRSCSSIVGRDGNEESRDLHIHLYSRATSSSWSVATADCILPSDRARELGATAAVVHRGVANWLYDDEGRYGQRESVYMLSVKAAGTTRVSLTKLPIRDDSNNGSMFLCTGRDGRLSIACVHELRVDVWTTHDDDDGESNDDDPLRWQQQWHKVHEIQIPAGANFSSFRHCAWKCLNSGTLLFLVKHGGCKNHVFVLNLETAAVEKVLDLSESPHTSKYYSYMPTPYKMDLPEFFLGQLGNHHQKRLLIT</sequence>
<evidence type="ECO:0000259" key="1">
    <source>
        <dbReference type="PROSITE" id="PS50181"/>
    </source>
</evidence>
<dbReference type="InterPro" id="IPR001810">
    <property type="entry name" value="F-box_dom"/>
</dbReference>
<dbReference type="Proteomes" id="UP001054889">
    <property type="component" value="Unassembled WGS sequence"/>
</dbReference>
<comment type="caution">
    <text evidence="2">The sequence shown here is derived from an EMBL/GenBank/DDBJ whole genome shotgun (WGS) entry which is preliminary data.</text>
</comment>
<dbReference type="PANTHER" id="PTHR35828:SF13">
    <property type="entry name" value="OS01G0152100 PROTEIN"/>
    <property type="match status" value="1"/>
</dbReference>
<keyword evidence="3" id="KW-1185">Reference proteome</keyword>
<dbReference type="PANTHER" id="PTHR35828">
    <property type="entry name" value="OS08G0203800 PROTEIN-RELATED"/>
    <property type="match status" value="1"/>
</dbReference>
<dbReference type="AlphaFoldDB" id="A0AAV5E0L6"/>
<dbReference type="InterPro" id="IPR036047">
    <property type="entry name" value="F-box-like_dom_sf"/>
</dbReference>
<gene>
    <name evidence="2" type="primary">gb03867</name>
    <name evidence="2" type="ORF">PR202_gb03867</name>
</gene>
<dbReference type="Gene3D" id="1.20.1280.50">
    <property type="match status" value="1"/>
</dbReference>
<dbReference type="Pfam" id="PF12937">
    <property type="entry name" value="F-box-like"/>
    <property type="match status" value="1"/>
</dbReference>
<dbReference type="PROSITE" id="PS50181">
    <property type="entry name" value="FBOX"/>
    <property type="match status" value="1"/>
</dbReference>
<feature type="domain" description="F-box" evidence="1">
    <location>
        <begin position="3"/>
        <end position="50"/>
    </location>
</feature>
<name>A0AAV5E0L6_ELECO</name>
<reference evidence="2" key="1">
    <citation type="journal article" date="2018" name="DNA Res.">
        <title>Multiple hybrid de novo genome assembly of finger millet, an orphan allotetraploid crop.</title>
        <authorList>
            <person name="Hatakeyama M."/>
            <person name="Aluri S."/>
            <person name="Balachadran M.T."/>
            <person name="Sivarajan S.R."/>
            <person name="Patrignani A."/>
            <person name="Gruter S."/>
            <person name="Poveda L."/>
            <person name="Shimizu-Inatsugi R."/>
            <person name="Baeten J."/>
            <person name="Francoijs K.J."/>
            <person name="Nataraja K.N."/>
            <person name="Reddy Y.A.N."/>
            <person name="Phadnis S."/>
            <person name="Ravikumar R.L."/>
            <person name="Schlapbach R."/>
            <person name="Sreeman S.M."/>
            <person name="Shimizu K.K."/>
        </authorList>
    </citation>
    <scope>NUCLEOTIDE SEQUENCE</scope>
</reference>
<proteinExistence type="predicted"/>
<reference evidence="2" key="2">
    <citation type="submission" date="2021-12" db="EMBL/GenBank/DDBJ databases">
        <title>Resequencing data analysis of finger millet.</title>
        <authorList>
            <person name="Hatakeyama M."/>
            <person name="Aluri S."/>
            <person name="Balachadran M.T."/>
            <person name="Sivarajan S.R."/>
            <person name="Poveda L."/>
            <person name="Shimizu-Inatsugi R."/>
            <person name="Schlapbach R."/>
            <person name="Sreeman S.M."/>
            <person name="Shimizu K.K."/>
        </authorList>
    </citation>
    <scope>NUCLEOTIDE SEQUENCE</scope>
</reference>